<proteinExistence type="predicted"/>
<dbReference type="Proteomes" id="UP000070107">
    <property type="component" value="Unassembled WGS sequence"/>
</dbReference>
<evidence type="ECO:0000259" key="1">
    <source>
        <dbReference type="Pfam" id="PF18899"/>
    </source>
</evidence>
<protein>
    <recommendedName>
        <fullName evidence="1">DUF5655 domain-containing protein</fullName>
    </recommendedName>
</protein>
<gene>
    <name evidence="2" type="ORF">ATN84_24490</name>
</gene>
<dbReference type="RefSeq" id="WP_068881214.1">
    <property type="nucleotide sequence ID" value="NZ_LNTU01000004.1"/>
</dbReference>
<dbReference type="OrthoDB" id="9809825at2"/>
<dbReference type="InterPro" id="IPR043714">
    <property type="entry name" value="DUF5655"/>
</dbReference>
<sequence>MQEDQFFREHLDARAIYRAIKDAVREIGAAQIRISKSQIGFYRRHPFASVWKPGQYLHGKVPPLALSIYLLRRDRSSRWKEVTEAKPGRYTHHMELRSANDIDEEVRLLLVEAWKAAD</sequence>
<comment type="caution">
    <text evidence="2">The sequence shown here is derived from an EMBL/GenBank/DDBJ whole genome shotgun (WGS) entry which is preliminary data.</text>
</comment>
<keyword evidence="3" id="KW-1185">Reference proteome</keyword>
<dbReference type="STRING" id="1494590.ATN84_24490"/>
<evidence type="ECO:0000313" key="2">
    <source>
        <dbReference type="EMBL" id="KXF77973.1"/>
    </source>
</evidence>
<dbReference type="Pfam" id="PF18899">
    <property type="entry name" value="DUF5655"/>
    <property type="match status" value="1"/>
</dbReference>
<reference evidence="2 3" key="1">
    <citation type="submission" date="2015-11" db="EMBL/GenBank/DDBJ databases">
        <title>Draft genome sequence of Paramesorhizobium deserti A-3-E, a strain highly resistant to diverse beta-lactam antibiotics.</title>
        <authorList>
            <person name="Lv R."/>
            <person name="Yang X."/>
            <person name="Fang N."/>
            <person name="Guo J."/>
            <person name="Luo X."/>
            <person name="Peng F."/>
            <person name="Yang R."/>
            <person name="Cui Y."/>
            <person name="Fang C."/>
            <person name="Song Y."/>
        </authorList>
    </citation>
    <scope>NUCLEOTIDE SEQUENCE [LARGE SCALE GENOMIC DNA]</scope>
    <source>
        <strain evidence="2 3">A-3-E</strain>
    </source>
</reference>
<accession>A0A135HXT7</accession>
<name>A0A135HXT7_9HYPH</name>
<evidence type="ECO:0000313" key="3">
    <source>
        <dbReference type="Proteomes" id="UP000070107"/>
    </source>
</evidence>
<dbReference type="EMBL" id="LNTU01000004">
    <property type="protein sequence ID" value="KXF77973.1"/>
    <property type="molecule type" value="Genomic_DNA"/>
</dbReference>
<feature type="domain" description="DUF5655" evidence="1">
    <location>
        <begin position="4"/>
        <end position="115"/>
    </location>
</feature>
<organism evidence="2 3">
    <name type="scientific">Paramesorhizobium deserti</name>
    <dbReference type="NCBI Taxonomy" id="1494590"/>
    <lineage>
        <taxon>Bacteria</taxon>
        <taxon>Pseudomonadati</taxon>
        <taxon>Pseudomonadota</taxon>
        <taxon>Alphaproteobacteria</taxon>
        <taxon>Hyphomicrobiales</taxon>
        <taxon>Phyllobacteriaceae</taxon>
        <taxon>Paramesorhizobium</taxon>
    </lineage>
</organism>
<dbReference type="AlphaFoldDB" id="A0A135HXT7"/>